<accession>A0A9N7VIL5</accession>
<keyword evidence="3" id="KW-1185">Reference proteome</keyword>
<proteinExistence type="predicted"/>
<sequence>MSPATLNSLSQAAEALPFVQTARRYYRFGWFSEVLGSAPPESVTLRKDHYRYSRIRLHDTQTPPQVLRVSRCTPGPACLPRPGLCVARECSPTYPRCSSGFAHLLFGTLQCGCVVAPLGLAVIPRLRRAPNSNSPRSMGV</sequence>
<evidence type="ECO:0000256" key="1">
    <source>
        <dbReference type="SAM" id="Phobius"/>
    </source>
</evidence>
<protein>
    <submittedName>
        <fullName evidence="2">Uncharacterized protein</fullName>
    </submittedName>
</protein>
<dbReference type="EMBL" id="CADEAL010004066">
    <property type="protein sequence ID" value="CAB1450754.1"/>
    <property type="molecule type" value="Genomic_DNA"/>
</dbReference>
<keyword evidence="1" id="KW-0812">Transmembrane</keyword>
<name>A0A9N7VIL5_PLEPL</name>
<dbReference type="AlphaFoldDB" id="A0A9N7VIL5"/>
<evidence type="ECO:0000313" key="3">
    <source>
        <dbReference type="Proteomes" id="UP001153269"/>
    </source>
</evidence>
<reference evidence="2" key="1">
    <citation type="submission" date="2020-03" db="EMBL/GenBank/DDBJ databases">
        <authorList>
            <person name="Weist P."/>
        </authorList>
    </citation>
    <scope>NUCLEOTIDE SEQUENCE</scope>
</reference>
<comment type="caution">
    <text evidence="2">The sequence shown here is derived from an EMBL/GenBank/DDBJ whole genome shotgun (WGS) entry which is preliminary data.</text>
</comment>
<keyword evidence="1" id="KW-1133">Transmembrane helix</keyword>
<gene>
    <name evidence="2" type="ORF">PLEPLA_LOCUS38446</name>
</gene>
<dbReference type="Proteomes" id="UP001153269">
    <property type="component" value="Unassembled WGS sequence"/>
</dbReference>
<keyword evidence="1" id="KW-0472">Membrane</keyword>
<organism evidence="2 3">
    <name type="scientific">Pleuronectes platessa</name>
    <name type="common">European plaice</name>
    <dbReference type="NCBI Taxonomy" id="8262"/>
    <lineage>
        <taxon>Eukaryota</taxon>
        <taxon>Metazoa</taxon>
        <taxon>Chordata</taxon>
        <taxon>Craniata</taxon>
        <taxon>Vertebrata</taxon>
        <taxon>Euteleostomi</taxon>
        <taxon>Actinopterygii</taxon>
        <taxon>Neopterygii</taxon>
        <taxon>Teleostei</taxon>
        <taxon>Neoteleostei</taxon>
        <taxon>Acanthomorphata</taxon>
        <taxon>Carangaria</taxon>
        <taxon>Pleuronectiformes</taxon>
        <taxon>Pleuronectoidei</taxon>
        <taxon>Pleuronectidae</taxon>
        <taxon>Pleuronectes</taxon>
    </lineage>
</organism>
<evidence type="ECO:0000313" key="2">
    <source>
        <dbReference type="EMBL" id="CAB1450754.1"/>
    </source>
</evidence>
<feature type="transmembrane region" description="Helical" evidence="1">
    <location>
        <begin position="100"/>
        <end position="123"/>
    </location>
</feature>